<keyword evidence="12 25" id="KW-0548">Nucleotidyltransferase</keyword>
<comment type="similarity">
    <text evidence="5">Belongs to the CDS family.</text>
</comment>
<protein>
    <recommendedName>
        <fullName evidence="7">Phosphatidate cytidylyltransferase</fullName>
        <ecNumber evidence="6">2.7.7.41</ecNumber>
    </recommendedName>
    <alternativeName>
        <fullName evidence="20">CDP-DAG synthase</fullName>
    </alternativeName>
    <alternativeName>
        <fullName evidence="22">CDP-DG synthase</fullName>
    </alternativeName>
    <alternativeName>
        <fullName evidence="18">CDP-diacylglycerol synthase</fullName>
    </alternativeName>
    <alternativeName>
        <fullName evidence="21">CDP-diglyceride pyrophosphorylase</fullName>
    </alternativeName>
    <alternativeName>
        <fullName evidence="23">CDP-diglyceride synthase</fullName>
    </alternativeName>
    <alternativeName>
        <fullName evidence="19">CTP:phosphatidate cytidylyltransferase</fullName>
    </alternativeName>
</protein>
<dbReference type="GO" id="GO:0005886">
    <property type="term" value="C:plasma membrane"/>
    <property type="evidence" value="ECO:0007669"/>
    <property type="project" value="UniProtKB-SubCell"/>
</dbReference>
<keyword evidence="14" id="KW-0443">Lipid metabolism</keyword>
<evidence type="ECO:0000256" key="23">
    <source>
        <dbReference type="ARBA" id="ARBA00033406"/>
    </source>
</evidence>
<comment type="caution">
    <text evidence="25">The sequence shown here is derived from an EMBL/GenBank/DDBJ whole genome shotgun (WGS) entry which is preliminary data.</text>
</comment>
<evidence type="ECO:0000256" key="16">
    <source>
        <dbReference type="ARBA" id="ARBA00023209"/>
    </source>
</evidence>
<feature type="transmembrane region" description="Helical" evidence="24">
    <location>
        <begin position="54"/>
        <end position="72"/>
    </location>
</feature>
<gene>
    <name evidence="25" type="ORF">FPL22_07715</name>
</gene>
<dbReference type="OrthoDB" id="9799199at2"/>
<sequence>MAKRIFSTVLLWLIILATMYFFQARGGIVLLVLVSTLTLREFYQMVVRMGHAPFARIGLLFGAAITLAPVAVGHCALITPENLLAVAAISFAILIISARTPENRVESLGWTLFGLVYVPFMLQFLVRILLIEGPHAGTGLALVLWLIAVSKFCDVGALLSGMAFGKHKMAPVISPKKTWEGAIGGLITSAALGAGIVYAFGQYFPATLTPLVAAAIALPIAALGIISDLVESVIKRRANTKDSGATIPGIGGMFDLSDSLILTAPAGYLIFISLL</sequence>
<feature type="transmembrane region" description="Helical" evidence="24">
    <location>
        <begin position="142"/>
        <end position="161"/>
    </location>
</feature>
<evidence type="ECO:0000256" key="11">
    <source>
        <dbReference type="ARBA" id="ARBA00022692"/>
    </source>
</evidence>
<evidence type="ECO:0000256" key="4">
    <source>
        <dbReference type="ARBA" id="ARBA00005189"/>
    </source>
</evidence>
<dbReference type="Proteomes" id="UP000315648">
    <property type="component" value="Unassembled WGS sequence"/>
</dbReference>
<evidence type="ECO:0000256" key="3">
    <source>
        <dbReference type="ARBA" id="ARBA00005119"/>
    </source>
</evidence>
<accession>A0A556QRA9</accession>
<evidence type="ECO:0000256" key="19">
    <source>
        <dbReference type="ARBA" id="ARBA00031825"/>
    </source>
</evidence>
<evidence type="ECO:0000313" key="26">
    <source>
        <dbReference type="Proteomes" id="UP000315648"/>
    </source>
</evidence>
<keyword evidence="9" id="KW-0444">Lipid biosynthesis</keyword>
<keyword evidence="16" id="KW-0594">Phospholipid biosynthesis</keyword>
<keyword evidence="10 25" id="KW-0808">Transferase</keyword>
<evidence type="ECO:0000256" key="13">
    <source>
        <dbReference type="ARBA" id="ARBA00022989"/>
    </source>
</evidence>
<name>A0A556QRA9_9BACT</name>
<evidence type="ECO:0000256" key="15">
    <source>
        <dbReference type="ARBA" id="ARBA00023136"/>
    </source>
</evidence>
<evidence type="ECO:0000256" key="24">
    <source>
        <dbReference type="SAM" id="Phobius"/>
    </source>
</evidence>
<keyword evidence="26" id="KW-1185">Reference proteome</keyword>
<keyword evidence="13 24" id="KW-1133">Transmembrane helix</keyword>
<dbReference type="EC" id="2.7.7.41" evidence="6"/>
<dbReference type="PANTHER" id="PTHR46382">
    <property type="entry name" value="PHOSPHATIDATE CYTIDYLYLTRANSFERASE"/>
    <property type="match status" value="1"/>
</dbReference>
<evidence type="ECO:0000256" key="12">
    <source>
        <dbReference type="ARBA" id="ARBA00022695"/>
    </source>
</evidence>
<dbReference type="AlphaFoldDB" id="A0A556QRA9"/>
<evidence type="ECO:0000256" key="6">
    <source>
        <dbReference type="ARBA" id="ARBA00012487"/>
    </source>
</evidence>
<evidence type="ECO:0000256" key="10">
    <source>
        <dbReference type="ARBA" id="ARBA00022679"/>
    </source>
</evidence>
<keyword evidence="17" id="KW-1208">Phospholipid metabolism</keyword>
<dbReference type="EMBL" id="VMBG01000001">
    <property type="protein sequence ID" value="TSJ79171.1"/>
    <property type="molecule type" value="Genomic_DNA"/>
</dbReference>
<comment type="pathway">
    <text evidence="4">Lipid metabolism.</text>
</comment>
<keyword evidence="8" id="KW-1003">Cell membrane</keyword>
<evidence type="ECO:0000256" key="21">
    <source>
        <dbReference type="ARBA" id="ARBA00032396"/>
    </source>
</evidence>
<dbReference type="GO" id="GO:0004605">
    <property type="term" value="F:phosphatidate cytidylyltransferase activity"/>
    <property type="evidence" value="ECO:0007669"/>
    <property type="project" value="UniProtKB-EC"/>
</dbReference>
<dbReference type="Pfam" id="PF01148">
    <property type="entry name" value="CTP_transf_1"/>
    <property type="match status" value="1"/>
</dbReference>
<evidence type="ECO:0000256" key="1">
    <source>
        <dbReference type="ARBA" id="ARBA00001698"/>
    </source>
</evidence>
<evidence type="ECO:0000256" key="8">
    <source>
        <dbReference type="ARBA" id="ARBA00022475"/>
    </source>
</evidence>
<reference evidence="25 26" key="1">
    <citation type="submission" date="2019-07" db="EMBL/GenBank/DDBJ databases">
        <title>Description of 53C-WASEF.</title>
        <authorList>
            <person name="Pitt A."/>
            <person name="Hahn M.W."/>
        </authorList>
    </citation>
    <scope>NUCLEOTIDE SEQUENCE [LARGE SCALE GENOMIC DNA]</scope>
    <source>
        <strain evidence="25 26">53C-WASEF</strain>
    </source>
</reference>
<dbReference type="PANTHER" id="PTHR46382:SF1">
    <property type="entry name" value="PHOSPHATIDATE CYTIDYLYLTRANSFERASE"/>
    <property type="match status" value="1"/>
</dbReference>
<feature type="transmembrane region" description="Helical" evidence="24">
    <location>
        <begin position="207"/>
        <end position="230"/>
    </location>
</feature>
<dbReference type="GO" id="GO:0016024">
    <property type="term" value="P:CDP-diacylglycerol biosynthetic process"/>
    <property type="evidence" value="ECO:0007669"/>
    <property type="project" value="TreeGrafter"/>
</dbReference>
<keyword evidence="15 24" id="KW-0472">Membrane</keyword>
<organism evidence="25 26">
    <name type="scientific">Rariglobus hedericola</name>
    <dbReference type="NCBI Taxonomy" id="2597822"/>
    <lineage>
        <taxon>Bacteria</taxon>
        <taxon>Pseudomonadati</taxon>
        <taxon>Verrucomicrobiota</taxon>
        <taxon>Opitutia</taxon>
        <taxon>Opitutales</taxon>
        <taxon>Opitutaceae</taxon>
        <taxon>Rariglobus</taxon>
    </lineage>
</organism>
<comment type="catalytic activity">
    <reaction evidence="1">
        <text>a 1,2-diacyl-sn-glycero-3-phosphate + CTP + H(+) = a CDP-1,2-diacyl-sn-glycerol + diphosphate</text>
        <dbReference type="Rhea" id="RHEA:16229"/>
        <dbReference type="ChEBI" id="CHEBI:15378"/>
        <dbReference type="ChEBI" id="CHEBI:33019"/>
        <dbReference type="ChEBI" id="CHEBI:37563"/>
        <dbReference type="ChEBI" id="CHEBI:58332"/>
        <dbReference type="ChEBI" id="CHEBI:58608"/>
        <dbReference type="EC" id="2.7.7.41"/>
    </reaction>
</comment>
<feature type="transmembrane region" description="Helical" evidence="24">
    <location>
        <begin position="78"/>
        <end position="96"/>
    </location>
</feature>
<proteinExistence type="inferred from homology"/>
<comment type="pathway">
    <text evidence="3">Phospholipid metabolism; CDP-diacylglycerol biosynthesis; CDP-diacylglycerol from sn-glycerol 3-phosphate: step 3/3.</text>
</comment>
<feature type="transmembrane region" description="Helical" evidence="24">
    <location>
        <begin position="182"/>
        <end position="201"/>
    </location>
</feature>
<evidence type="ECO:0000256" key="5">
    <source>
        <dbReference type="ARBA" id="ARBA00010185"/>
    </source>
</evidence>
<evidence type="ECO:0000256" key="14">
    <source>
        <dbReference type="ARBA" id="ARBA00023098"/>
    </source>
</evidence>
<dbReference type="RefSeq" id="WP_144229513.1">
    <property type="nucleotide sequence ID" value="NZ_CBCRVV010000027.1"/>
</dbReference>
<keyword evidence="11 24" id="KW-0812">Transmembrane</keyword>
<evidence type="ECO:0000256" key="18">
    <source>
        <dbReference type="ARBA" id="ARBA00029893"/>
    </source>
</evidence>
<evidence type="ECO:0000256" key="22">
    <source>
        <dbReference type="ARBA" id="ARBA00032743"/>
    </source>
</evidence>
<evidence type="ECO:0000256" key="7">
    <source>
        <dbReference type="ARBA" id="ARBA00019373"/>
    </source>
</evidence>
<evidence type="ECO:0000256" key="9">
    <source>
        <dbReference type="ARBA" id="ARBA00022516"/>
    </source>
</evidence>
<evidence type="ECO:0000256" key="20">
    <source>
        <dbReference type="ARBA" id="ARBA00032253"/>
    </source>
</evidence>
<feature type="transmembrane region" description="Helical" evidence="24">
    <location>
        <begin position="108"/>
        <end position="130"/>
    </location>
</feature>
<comment type="subcellular location">
    <subcellularLocation>
        <location evidence="2">Cell membrane</location>
        <topology evidence="2">Multi-pass membrane protein</topology>
    </subcellularLocation>
</comment>
<evidence type="ECO:0000256" key="17">
    <source>
        <dbReference type="ARBA" id="ARBA00023264"/>
    </source>
</evidence>
<evidence type="ECO:0000313" key="25">
    <source>
        <dbReference type="EMBL" id="TSJ79171.1"/>
    </source>
</evidence>
<evidence type="ECO:0000256" key="2">
    <source>
        <dbReference type="ARBA" id="ARBA00004651"/>
    </source>
</evidence>